<sequence>MKRYSISLGRDGSRVVRNGPFTWHRYGAAGTYRTLQRGHVLIFCIEGRAELCFRSFRFTLTPSLMAVADTRALVSLHCQAGTELVEYRPGARRMPLYPYPAADSAFQTFPVRAELREWVAAKASRIQSGYRFDRHGFCPVAVQLRDRSGGTIPYPYACAEGCPLWRNCTGTDGPLPGKPGMGLDAAVSFASRPRNETAAAACAAAVGILIWGSLLLYGLWESLRRLAEQ</sequence>
<keyword evidence="1" id="KW-1133">Transmembrane helix</keyword>
<keyword evidence="3" id="KW-1185">Reference proteome</keyword>
<dbReference type="STRING" id="880526.GCA_000427365_00690"/>
<keyword evidence="1" id="KW-0812">Transmembrane</keyword>
<accession>A0A379MRR9</accession>
<gene>
    <name evidence="2" type="ORF">NCTC11190_00756</name>
</gene>
<dbReference type="Proteomes" id="UP000255233">
    <property type="component" value="Unassembled WGS sequence"/>
</dbReference>
<evidence type="ECO:0000313" key="2">
    <source>
        <dbReference type="EMBL" id="SUE33547.1"/>
    </source>
</evidence>
<evidence type="ECO:0000313" key="3">
    <source>
        <dbReference type="Proteomes" id="UP000255233"/>
    </source>
</evidence>
<dbReference type="RefSeq" id="WP_027290471.1">
    <property type="nucleotide sequence ID" value="NZ_UGVL01000001.1"/>
</dbReference>
<organism evidence="2 3">
    <name type="scientific">Rikenella microfusus</name>
    <dbReference type="NCBI Taxonomy" id="28139"/>
    <lineage>
        <taxon>Bacteria</taxon>
        <taxon>Pseudomonadati</taxon>
        <taxon>Bacteroidota</taxon>
        <taxon>Bacteroidia</taxon>
        <taxon>Bacteroidales</taxon>
        <taxon>Rikenellaceae</taxon>
        <taxon>Rikenella</taxon>
    </lineage>
</organism>
<evidence type="ECO:0000256" key="1">
    <source>
        <dbReference type="SAM" id="Phobius"/>
    </source>
</evidence>
<proteinExistence type="predicted"/>
<name>A0A379MRR9_9BACT</name>
<dbReference type="EMBL" id="UGVL01000001">
    <property type="protein sequence ID" value="SUE33547.1"/>
    <property type="molecule type" value="Genomic_DNA"/>
</dbReference>
<protein>
    <submittedName>
        <fullName evidence="2">Uncharacterized protein</fullName>
    </submittedName>
</protein>
<dbReference type="AlphaFoldDB" id="A0A379MRR9"/>
<feature type="transmembrane region" description="Helical" evidence="1">
    <location>
        <begin position="198"/>
        <end position="220"/>
    </location>
</feature>
<reference evidence="2 3" key="1">
    <citation type="submission" date="2018-06" db="EMBL/GenBank/DDBJ databases">
        <authorList>
            <consortium name="Pathogen Informatics"/>
            <person name="Doyle S."/>
        </authorList>
    </citation>
    <scope>NUCLEOTIDE SEQUENCE [LARGE SCALE GENOMIC DNA]</scope>
    <source>
        <strain evidence="2 3">NCTC11190</strain>
    </source>
</reference>
<keyword evidence="1" id="KW-0472">Membrane</keyword>